<evidence type="ECO:0000313" key="1">
    <source>
        <dbReference type="EMBL" id="PSJ18158.1"/>
    </source>
</evidence>
<comment type="caution">
    <text evidence="1">The sequence shown here is derived from an EMBL/GenBank/DDBJ whole genome shotgun (WGS) entry which is preliminary data.</text>
</comment>
<sequence>MENLKDKKNQQRIRARIRRLAEGLYGDCHSVGEGIFKLRMFFGSGYRIYFGEDYGNIVILLCGGDKDSQKQDIKNAKEYWKDYKNNG</sequence>
<protein>
    <submittedName>
        <fullName evidence="1">Addiction module protein</fullName>
    </submittedName>
</protein>
<dbReference type="OrthoDB" id="9800258at2"/>
<dbReference type="PANTHER" id="PTHR41791:SF1">
    <property type="entry name" value="SSL7039 PROTEIN"/>
    <property type="match status" value="1"/>
</dbReference>
<accession>A0A2P7NXG4</accession>
<dbReference type="NCBIfam" id="TIGR02683">
    <property type="entry name" value="upstrm_HI1419"/>
    <property type="match status" value="1"/>
</dbReference>
<dbReference type="InterPro" id="IPR014056">
    <property type="entry name" value="TypeIITA-like_toxin_pred"/>
</dbReference>
<evidence type="ECO:0000313" key="2">
    <source>
        <dbReference type="Proteomes" id="UP000241912"/>
    </source>
</evidence>
<dbReference type="RefSeq" id="WP_106706141.1">
    <property type="nucleotide sequence ID" value="NZ_PXXU01000009.1"/>
</dbReference>
<gene>
    <name evidence="1" type="ORF">C7H79_04735</name>
</gene>
<name>A0A2P7NXG4_9PROT</name>
<dbReference type="PIRSF" id="PIRSF028744">
    <property type="entry name" value="Addict_mod_HI1419"/>
    <property type="match status" value="1"/>
</dbReference>
<proteinExistence type="predicted"/>
<dbReference type="EMBL" id="PXXU01000009">
    <property type="protein sequence ID" value="PSJ18158.1"/>
    <property type="molecule type" value="Genomic_DNA"/>
</dbReference>
<keyword evidence="2" id="KW-1185">Reference proteome</keyword>
<dbReference type="AlphaFoldDB" id="A0A2P7NXG4"/>
<reference evidence="1 2" key="1">
    <citation type="submission" date="2018-03" db="EMBL/GenBank/DDBJ databases">
        <title>Draft genome of Nitrosomonas supralitoralis APG5.</title>
        <authorList>
            <person name="Urakawa H."/>
            <person name="Lopez J.V."/>
        </authorList>
    </citation>
    <scope>NUCLEOTIDE SEQUENCE [LARGE SCALE GENOMIC DNA]</scope>
    <source>
        <strain evidence="1 2">APG5</strain>
    </source>
</reference>
<organism evidence="1 2">
    <name type="scientific">Nitrosomonas supralitoralis</name>
    <dbReference type="NCBI Taxonomy" id="2116706"/>
    <lineage>
        <taxon>Bacteria</taxon>
        <taxon>Pseudomonadati</taxon>
        <taxon>Pseudomonadota</taxon>
        <taxon>Betaproteobacteria</taxon>
        <taxon>Nitrosomonadales</taxon>
        <taxon>Nitrosomonadaceae</taxon>
        <taxon>Nitrosomonas</taxon>
    </lineage>
</organism>
<dbReference type="PANTHER" id="PTHR41791">
    <property type="entry name" value="SSL7039 PROTEIN"/>
    <property type="match status" value="1"/>
</dbReference>
<dbReference type="Proteomes" id="UP000241912">
    <property type="component" value="Unassembled WGS sequence"/>
</dbReference>